<gene>
    <name evidence="2" type="ORF">K461DRAFT_133002</name>
</gene>
<accession>A0A9P4J1M1</accession>
<feature type="compositionally biased region" description="Pro residues" evidence="1">
    <location>
        <begin position="1"/>
        <end position="12"/>
    </location>
</feature>
<dbReference type="Proteomes" id="UP000799439">
    <property type="component" value="Unassembled WGS sequence"/>
</dbReference>
<feature type="region of interest" description="Disordered" evidence="1">
    <location>
        <begin position="1"/>
        <end position="120"/>
    </location>
</feature>
<proteinExistence type="predicted"/>
<feature type="region of interest" description="Disordered" evidence="1">
    <location>
        <begin position="220"/>
        <end position="375"/>
    </location>
</feature>
<organism evidence="2 3">
    <name type="scientific">Myriangium duriaei CBS 260.36</name>
    <dbReference type="NCBI Taxonomy" id="1168546"/>
    <lineage>
        <taxon>Eukaryota</taxon>
        <taxon>Fungi</taxon>
        <taxon>Dikarya</taxon>
        <taxon>Ascomycota</taxon>
        <taxon>Pezizomycotina</taxon>
        <taxon>Dothideomycetes</taxon>
        <taxon>Dothideomycetidae</taxon>
        <taxon>Myriangiales</taxon>
        <taxon>Myriangiaceae</taxon>
        <taxon>Myriangium</taxon>
    </lineage>
</organism>
<feature type="region of interest" description="Disordered" evidence="1">
    <location>
        <begin position="467"/>
        <end position="517"/>
    </location>
</feature>
<feature type="compositionally biased region" description="Basic and acidic residues" evidence="1">
    <location>
        <begin position="198"/>
        <end position="207"/>
    </location>
</feature>
<feature type="compositionally biased region" description="Basic and acidic residues" evidence="1">
    <location>
        <begin position="499"/>
        <end position="509"/>
    </location>
</feature>
<evidence type="ECO:0000313" key="3">
    <source>
        <dbReference type="Proteomes" id="UP000799439"/>
    </source>
</evidence>
<name>A0A9P4J1M1_9PEZI</name>
<feature type="region of interest" description="Disordered" evidence="1">
    <location>
        <begin position="389"/>
        <end position="429"/>
    </location>
</feature>
<feature type="compositionally biased region" description="Low complexity" evidence="1">
    <location>
        <begin position="312"/>
        <end position="323"/>
    </location>
</feature>
<reference evidence="2" key="1">
    <citation type="journal article" date="2020" name="Stud. Mycol.">
        <title>101 Dothideomycetes genomes: a test case for predicting lifestyles and emergence of pathogens.</title>
        <authorList>
            <person name="Haridas S."/>
            <person name="Albert R."/>
            <person name="Binder M."/>
            <person name="Bloem J."/>
            <person name="Labutti K."/>
            <person name="Salamov A."/>
            <person name="Andreopoulos B."/>
            <person name="Baker S."/>
            <person name="Barry K."/>
            <person name="Bills G."/>
            <person name="Bluhm B."/>
            <person name="Cannon C."/>
            <person name="Castanera R."/>
            <person name="Culley D."/>
            <person name="Daum C."/>
            <person name="Ezra D."/>
            <person name="Gonzalez J."/>
            <person name="Henrissat B."/>
            <person name="Kuo A."/>
            <person name="Liang C."/>
            <person name="Lipzen A."/>
            <person name="Lutzoni F."/>
            <person name="Magnuson J."/>
            <person name="Mondo S."/>
            <person name="Nolan M."/>
            <person name="Ohm R."/>
            <person name="Pangilinan J."/>
            <person name="Park H.-J."/>
            <person name="Ramirez L."/>
            <person name="Alfaro M."/>
            <person name="Sun H."/>
            <person name="Tritt A."/>
            <person name="Yoshinaga Y."/>
            <person name="Zwiers L.-H."/>
            <person name="Turgeon B."/>
            <person name="Goodwin S."/>
            <person name="Spatafora J."/>
            <person name="Crous P."/>
            <person name="Grigoriev I."/>
        </authorList>
    </citation>
    <scope>NUCLEOTIDE SEQUENCE</scope>
    <source>
        <strain evidence="2">CBS 260.36</strain>
    </source>
</reference>
<sequence>MEAAAPPAPASTPVPQQTRRSNSRSRRSHPSFSDLRLAPLSVPEPKQGNEPFKSPRTPGSIDLSTAHAYRANHASYLAGRSAPSTPGILRDSSRRRQYGGLSRQSHEDEQDENTENVDPGYFAYNAVQLASHGGVPDQSTGYIDEKPKSMSESGLYKVSSRGKGEPNLAPLKTANNSAKRRSHHSGTPASVTRGRGGKSQEREDDWLSHATMFTTSLLAEGKGQSWASSQSSNMNLHSYTSHGHQSSNGFSSYQVSSDSEFDDPLADSTATLKPRDKSKRSSARLSFPPGSGLTYDEFEHPLRSPALSTGWGSRFGSRAASRSNSRRGSRVAMTKGLSGLSTPHDSSSAAYRFGAVPPSADDNDSATTPKGVVPDFVDPSARAEIQASLASVARQQRQRERAQLDGGYFAGHSDGTDDEDARSSEDEKEVARLARTPGFGLGGFGILDRLVGLGNFALDEQDEDLGQMRASDEEEAATPREEAGRKGRGGMPGLAVWKGKKDGEVKESTQEEGTGGWRDAAWLLSVASKVLL</sequence>
<protein>
    <submittedName>
        <fullName evidence="2">Uncharacterized protein</fullName>
    </submittedName>
</protein>
<evidence type="ECO:0000313" key="2">
    <source>
        <dbReference type="EMBL" id="KAF2153024.1"/>
    </source>
</evidence>
<dbReference type="EMBL" id="ML996085">
    <property type="protein sequence ID" value="KAF2153024.1"/>
    <property type="molecule type" value="Genomic_DNA"/>
</dbReference>
<evidence type="ECO:0000256" key="1">
    <source>
        <dbReference type="SAM" id="MobiDB-lite"/>
    </source>
</evidence>
<keyword evidence="3" id="KW-1185">Reference proteome</keyword>
<dbReference type="AlphaFoldDB" id="A0A9P4J1M1"/>
<dbReference type="InterPro" id="IPR025040">
    <property type="entry name" value="DUF3984"/>
</dbReference>
<feature type="region of interest" description="Disordered" evidence="1">
    <location>
        <begin position="132"/>
        <end position="207"/>
    </location>
</feature>
<feature type="compositionally biased region" description="Polar residues" evidence="1">
    <location>
        <begin position="339"/>
        <end position="349"/>
    </location>
</feature>
<comment type="caution">
    <text evidence="2">The sequence shown here is derived from an EMBL/GenBank/DDBJ whole genome shotgun (WGS) entry which is preliminary data.</text>
</comment>
<dbReference type="Pfam" id="PF13136">
    <property type="entry name" value="DUF3984"/>
    <property type="match status" value="1"/>
</dbReference>
<feature type="compositionally biased region" description="Polar residues" evidence="1">
    <location>
        <begin position="225"/>
        <end position="258"/>
    </location>
</feature>
<dbReference type="OrthoDB" id="5339776at2759"/>